<dbReference type="SUPFAM" id="SSF47781">
    <property type="entry name" value="RuvA domain 2-like"/>
    <property type="match status" value="1"/>
</dbReference>
<dbReference type="InterPro" id="IPR000085">
    <property type="entry name" value="RuvA"/>
</dbReference>
<dbReference type="GO" id="GO:0005737">
    <property type="term" value="C:cytoplasm"/>
    <property type="evidence" value="ECO:0007669"/>
    <property type="project" value="UniProtKB-SubCell"/>
</dbReference>
<keyword evidence="2 6" id="KW-0227">DNA damage</keyword>
<dbReference type="GO" id="GO:0005524">
    <property type="term" value="F:ATP binding"/>
    <property type="evidence" value="ECO:0007669"/>
    <property type="project" value="InterPro"/>
</dbReference>
<evidence type="ECO:0000313" key="9">
    <source>
        <dbReference type="Proteomes" id="UP000185766"/>
    </source>
</evidence>
<feature type="domain" description="Helix-hairpin-helix DNA-binding motif class 1" evidence="7">
    <location>
        <begin position="108"/>
        <end position="127"/>
    </location>
</feature>
<dbReference type="InterPro" id="IPR013849">
    <property type="entry name" value="DNA_helicase_Holl-junc_RuvA_I"/>
</dbReference>
<dbReference type="NCBIfam" id="TIGR00084">
    <property type="entry name" value="ruvA"/>
    <property type="match status" value="1"/>
</dbReference>
<dbReference type="GO" id="GO:0009379">
    <property type="term" value="C:Holliday junction helicase complex"/>
    <property type="evidence" value="ECO:0007669"/>
    <property type="project" value="InterPro"/>
</dbReference>
<keyword evidence="1 6" id="KW-0963">Cytoplasm</keyword>
<dbReference type="RefSeq" id="WP_074868867.1">
    <property type="nucleotide sequence ID" value="NZ_FOAS01000011.1"/>
</dbReference>
<evidence type="ECO:0000256" key="4">
    <source>
        <dbReference type="ARBA" id="ARBA00023172"/>
    </source>
</evidence>
<dbReference type="Pfam" id="PF14520">
    <property type="entry name" value="HHH_5"/>
    <property type="match status" value="1"/>
</dbReference>
<reference evidence="8 9" key="1">
    <citation type="submission" date="2016-10" db="EMBL/GenBank/DDBJ databases">
        <authorList>
            <person name="de Groot N.N."/>
        </authorList>
    </citation>
    <scope>NUCLEOTIDE SEQUENCE [LARGE SCALE GENOMIC DNA]</scope>
    <source>
        <strain evidence="8 9">JCM 19513</strain>
    </source>
</reference>
<dbReference type="Pfam" id="PF01330">
    <property type="entry name" value="RuvA_N"/>
    <property type="match status" value="1"/>
</dbReference>
<evidence type="ECO:0000256" key="2">
    <source>
        <dbReference type="ARBA" id="ARBA00022763"/>
    </source>
</evidence>
<keyword evidence="9" id="KW-1185">Reference proteome</keyword>
<comment type="similarity">
    <text evidence="6">Belongs to the RuvA family.</text>
</comment>
<protein>
    <recommendedName>
        <fullName evidence="6">Holliday junction branch migration complex subunit RuvA</fullName>
    </recommendedName>
</protein>
<keyword evidence="5 6" id="KW-0234">DNA repair</keyword>
<accession>A0A1H7PRH9</accession>
<keyword evidence="4 6" id="KW-0233">DNA recombination</keyword>
<dbReference type="InterPro" id="IPR011114">
    <property type="entry name" value="RuvA_C"/>
</dbReference>
<comment type="caution">
    <text evidence="6">Lacks conserved residue(s) required for the propagation of feature annotation.</text>
</comment>
<evidence type="ECO:0000256" key="3">
    <source>
        <dbReference type="ARBA" id="ARBA00023125"/>
    </source>
</evidence>
<comment type="domain">
    <text evidence="6">Has three domains with a flexible linker between the domains II and III and assumes an 'L' shape. Domain III is highly mobile and contacts RuvB.</text>
</comment>
<dbReference type="Gene3D" id="1.10.8.10">
    <property type="entry name" value="DNA helicase RuvA subunit, C-terminal domain"/>
    <property type="match status" value="1"/>
</dbReference>
<dbReference type="Gene3D" id="2.40.50.140">
    <property type="entry name" value="Nucleic acid-binding proteins"/>
    <property type="match status" value="1"/>
</dbReference>
<dbReference type="SMART" id="SM00278">
    <property type="entry name" value="HhH1"/>
    <property type="match status" value="2"/>
</dbReference>
<dbReference type="SUPFAM" id="SSF46929">
    <property type="entry name" value="DNA helicase RuvA subunit, C-terminal domain"/>
    <property type="match status" value="1"/>
</dbReference>
<feature type="region of interest" description="Domain I" evidence="6">
    <location>
        <begin position="1"/>
        <end position="64"/>
    </location>
</feature>
<feature type="region of interest" description="Domain III" evidence="6">
    <location>
        <begin position="157"/>
        <end position="201"/>
    </location>
</feature>
<evidence type="ECO:0000259" key="7">
    <source>
        <dbReference type="SMART" id="SM00278"/>
    </source>
</evidence>
<evidence type="ECO:0000256" key="6">
    <source>
        <dbReference type="HAMAP-Rule" id="MF_00031"/>
    </source>
</evidence>
<dbReference type="Gene3D" id="1.10.150.20">
    <property type="entry name" value="5' to 3' exonuclease, C-terminal subdomain"/>
    <property type="match status" value="1"/>
</dbReference>
<dbReference type="Pfam" id="PF07499">
    <property type="entry name" value="RuvA_C"/>
    <property type="match status" value="1"/>
</dbReference>
<dbReference type="CDD" id="cd14332">
    <property type="entry name" value="UBA_RuvA_C"/>
    <property type="match status" value="1"/>
</dbReference>
<evidence type="ECO:0000256" key="5">
    <source>
        <dbReference type="ARBA" id="ARBA00023204"/>
    </source>
</evidence>
<gene>
    <name evidence="6" type="primary">ruvA</name>
    <name evidence="8" type="ORF">SAMN05216214_111115</name>
</gene>
<keyword evidence="8" id="KW-0378">Hydrolase</keyword>
<dbReference type="InterPro" id="IPR036267">
    <property type="entry name" value="RuvA_C_sf"/>
</dbReference>
<organism evidence="8 9">
    <name type="scientific">Atopomonas hussainii</name>
    <dbReference type="NCBI Taxonomy" id="1429083"/>
    <lineage>
        <taxon>Bacteria</taxon>
        <taxon>Pseudomonadati</taxon>
        <taxon>Pseudomonadota</taxon>
        <taxon>Gammaproteobacteria</taxon>
        <taxon>Pseudomonadales</taxon>
        <taxon>Pseudomonadaceae</taxon>
        <taxon>Atopomonas</taxon>
    </lineage>
</organism>
<dbReference type="InterPro" id="IPR012340">
    <property type="entry name" value="NA-bd_OB-fold"/>
</dbReference>
<dbReference type="Proteomes" id="UP000185766">
    <property type="component" value="Unassembled WGS sequence"/>
</dbReference>
<sequence length="201" mass="21969">MIGRLSGTLLEKQPPHLLIDVAGVGYEVDVPMSTLYRLPALNNPLTLHIHMVVREDAQLLYGFYEKRERELFRELIRLNGVGPKLALTLMSGLDVDDLVRCVQAQDTSALVKIPGVGKKTAERLLVELKDRFKAWEALPQMAPLVLPSQPEPLPASAESDAVAALVALGFKPQEASKAVGRINGEGLSSEELIRQALKGMV</sequence>
<comment type="function">
    <text evidence="6">The RuvA-RuvB-RuvC complex processes Holliday junction (HJ) DNA during genetic recombination and DNA repair, while the RuvA-RuvB complex plays an important role in the rescue of blocked DNA replication forks via replication fork reversal (RFR). RuvA specifically binds to HJ cruciform DNA, conferring on it an open structure. The RuvB hexamer acts as an ATP-dependent pump, pulling dsDNA into and through the RuvAB complex. HJ branch migration allows RuvC to scan DNA until it finds its consensus sequence, where it cleaves and resolves the cruciform DNA.</text>
</comment>
<dbReference type="EMBL" id="FOAS01000011">
    <property type="protein sequence ID" value="SEL38383.1"/>
    <property type="molecule type" value="Genomic_DNA"/>
</dbReference>
<dbReference type="SUPFAM" id="SSF50249">
    <property type="entry name" value="Nucleic acid-binding proteins"/>
    <property type="match status" value="1"/>
</dbReference>
<keyword evidence="3 6" id="KW-0238">DNA-binding</keyword>
<keyword evidence="8" id="KW-0067">ATP-binding</keyword>
<evidence type="ECO:0000256" key="1">
    <source>
        <dbReference type="ARBA" id="ARBA00022490"/>
    </source>
</evidence>
<comment type="subunit">
    <text evidence="6">Homotetramer. Forms an RuvA(8)-RuvB(12)-Holliday junction (HJ) complex. HJ DNA is sandwiched between 2 RuvA tetramers; dsDNA enters through RuvA and exits via RuvB. An RuvB hexamer assembles on each DNA strand where it exits the tetramer. Each RuvB hexamer is contacted by two RuvA subunits (via domain III) on 2 adjacent RuvB subunits; this complex drives branch migration. In the full resolvosome a probable DNA-RuvA(4)-RuvB(12)-RuvC(2) complex forms which resolves the HJ.</text>
</comment>
<comment type="subcellular location">
    <subcellularLocation>
        <location evidence="6">Cytoplasm</location>
    </subcellularLocation>
</comment>
<keyword evidence="8" id="KW-0547">Nucleotide-binding</keyword>
<dbReference type="GO" id="GO:0000400">
    <property type="term" value="F:four-way junction DNA binding"/>
    <property type="evidence" value="ECO:0007669"/>
    <property type="project" value="UniProtKB-UniRule"/>
</dbReference>
<dbReference type="InterPro" id="IPR003583">
    <property type="entry name" value="Hlx-hairpin-Hlx_DNA-bd_motif"/>
</dbReference>
<keyword evidence="8" id="KW-0347">Helicase</keyword>
<dbReference type="GO" id="GO:0048476">
    <property type="term" value="C:Holliday junction resolvase complex"/>
    <property type="evidence" value="ECO:0007669"/>
    <property type="project" value="UniProtKB-UniRule"/>
</dbReference>
<evidence type="ECO:0000313" key="8">
    <source>
        <dbReference type="EMBL" id="SEL38383.1"/>
    </source>
</evidence>
<dbReference type="HAMAP" id="MF_00031">
    <property type="entry name" value="DNA_HJ_migration_RuvA"/>
    <property type="match status" value="1"/>
</dbReference>
<dbReference type="InterPro" id="IPR010994">
    <property type="entry name" value="RuvA_2-like"/>
</dbReference>
<feature type="domain" description="Helix-hairpin-helix DNA-binding motif class 1" evidence="7">
    <location>
        <begin position="73"/>
        <end position="92"/>
    </location>
</feature>
<dbReference type="STRING" id="1429083.GCA_001885685_02123"/>
<dbReference type="AlphaFoldDB" id="A0A1H7PRH9"/>
<proteinExistence type="inferred from homology"/>
<dbReference type="GO" id="GO:0006310">
    <property type="term" value="P:DNA recombination"/>
    <property type="evidence" value="ECO:0007669"/>
    <property type="project" value="UniProtKB-UniRule"/>
</dbReference>
<dbReference type="GO" id="GO:0006281">
    <property type="term" value="P:DNA repair"/>
    <property type="evidence" value="ECO:0007669"/>
    <property type="project" value="UniProtKB-UniRule"/>
</dbReference>
<name>A0A1H7PRH9_9GAMM</name>
<dbReference type="GO" id="GO:0009378">
    <property type="term" value="F:four-way junction helicase activity"/>
    <property type="evidence" value="ECO:0007669"/>
    <property type="project" value="InterPro"/>
</dbReference>